<dbReference type="PROSITE" id="PS51257">
    <property type="entry name" value="PROKAR_LIPOPROTEIN"/>
    <property type="match status" value="1"/>
</dbReference>
<sequence>MMPEWNRNTALLTGIGAACAAALGYYVTKRLTTSDDDDPYAPALSRGGAHGAVGNSGNVRPAGPSAMRDPPSEWGKVDEASDESFPASDPPAVKHVD</sequence>
<feature type="region of interest" description="Disordered" evidence="1">
    <location>
        <begin position="32"/>
        <end position="97"/>
    </location>
</feature>
<dbReference type="AlphaFoldDB" id="A0A6J4TY20"/>
<evidence type="ECO:0000313" key="2">
    <source>
        <dbReference type="EMBL" id="CAA9534801.1"/>
    </source>
</evidence>
<dbReference type="EMBL" id="CADCWD010000052">
    <property type="protein sequence ID" value="CAA9534801.1"/>
    <property type="molecule type" value="Genomic_DNA"/>
</dbReference>
<reference evidence="2" key="1">
    <citation type="submission" date="2020-02" db="EMBL/GenBank/DDBJ databases">
        <authorList>
            <person name="Meier V. D."/>
        </authorList>
    </citation>
    <scope>NUCLEOTIDE SEQUENCE</scope>
    <source>
        <strain evidence="2">AVDCRST_MAG23</strain>
    </source>
</reference>
<name>A0A6J4TY20_9SPHN</name>
<accession>A0A6J4TY20</accession>
<gene>
    <name evidence="2" type="ORF">AVDCRST_MAG23-1395</name>
</gene>
<evidence type="ECO:0000256" key="1">
    <source>
        <dbReference type="SAM" id="MobiDB-lite"/>
    </source>
</evidence>
<protein>
    <submittedName>
        <fullName evidence="2">Uncharacterized protein</fullName>
    </submittedName>
</protein>
<organism evidence="2">
    <name type="scientific">uncultured Sphingosinicella sp</name>
    <dbReference type="NCBI Taxonomy" id="478748"/>
    <lineage>
        <taxon>Bacteria</taxon>
        <taxon>Pseudomonadati</taxon>
        <taxon>Pseudomonadota</taxon>
        <taxon>Alphaproteobacteria</taxon>
        <taxon>Sphingomonadales</taxon>
        <taxon>Sphingosinicellaceae</taxon>
        <taxon>Sphingosinicella</taxon>
        <taxon>environmental samples</taxon>
    </lineage>
</organism>
<proteinExistence type="predicted"/>